<dbReference type="AlphaFoldDB" id="A0A8D8MA44"/>
<name>A0A8D8MA44_9HEMI</name>
<proteinExistence type="predicted"/>
<dbReference type="EMBL" id="HBUF01047641">
    <property type="protein sequence ID" value="CAG6620401.1"/>
    <property type="molecule type" value="Transcribed_RNA"/>
</dbReference>
<sequence>MSKLFYYFNFFRFFFSIFLCELLKILFPPLRLFLTTLIFHLTHLLPILDSFHPLQPKLFLAHLLLIIQNDILNLHVNPKGSALPNFFELNVRQKLDSSIFY</sequence>
<dbReference type="EMBL" id="HBUF01047644">
    <property type="protein sequence ID" value="CAG6620402.1"/>
    <property type="molecule type" value="Transcribed_RNA"/>
</dbReference>
<evidence type="ECO:0000313" key="1">
    <source>
        <dbReference type="EMBL" id="CAG6620402.1"/>
    </source>
</evidence>
<protein>
    <submittedName>
        <fullName evidence="1">Uncharacterized protein</fullName>
    </submittedName>
</protein>
<reference evidence="1" key="1">
    <citation type="submission" date="2021-05" db="EMBL/GenBank/DDBJ databases">
        <authorList>
            <person name="Alioto T."/>
            <person name="Alioto T."/>
            <person name="Gomez Garrido J."/>
        </authorList>
    </citation>
    <scope>NUCLEOTIDE SEQUENCE</scope>
</reference>
<organism evidence="1">
    <name type="scientific">Cacopsylla melanoneura</name>
    <dbReference type="NCBI Taxonomy" id="428564"/>
    <lineage>
        <taxon>Eukaryota</taxon>
        <taxon>Metazoa</taxon>
        <taxon>Ecdysozoa</taxon>
        <taxon>Arthropoda</taxon>
        <taxon>Hexapoda</taxon>
        <taxon>Insecta</taxon>
        <taxon>Pterygota</taxon>
        <taxon>Neoptera</taxon>
        <taxon>Paraneoptera</taxon>
        <taxon>Hemiptera</taxon>
        <taxon>Sternorrhyncha</taxon>
        <taxon>Psylloidea</taxon>
        <taxon>Psyllidae</taxon>
        <taxon>Psyllinae</taxon>
        <taxon>Cacopsylla</taxon>
    </lineage>
</organism>
<accession>A0A8D8MA44</accession>